<keyword evidence="5" id="KW-1185">Reference proteome</keyword>
<evidence type="ECO:0000259" key="3">
    <source>
        <dbReference type="Pfam" id="PF24346"/>
    </source>
</evidence>
<name>A0A8J8B0P6_9FIRM</name>
<accession>A0A8J8B0P6</accession>
<evidence type="ECO:0000256" key="1">
    <source>
        <dbReference type="SAM" id="Phobius"/>
    </source>
</evidence>
<feature type="domain" description="DUF7507" evidence="3">
    <location>
        <begin position="380"/>
        <end position="475"/>
    </location>
</feature>
<dbReference type="Proteomes" id="UP000675664">
    <property type="component" value="Unassembled WGS sequence"/>
</dbReference>
<keyword evidence="1" id="KW-1133">Transmembrane helix</keyword>
<feature type="transmembrane region" description="Helical" evidence="1">
    <location>
        <begin position="538"/>
        <end position="558"/>
    </location>
</feature>
<feature type="domain" description="DUF7507" evidence="3">
    <location>
        <begin position="170"/>
        <end position="262"/>
    </location>
</feature>
<sequence>MRKKYKVIIAFLLTILLAFSSAAMVFAEETGEGELQELDEQIQRTSEGLQPDGEELQNLSFEVQSVIGNTSVHFMDGLSETITDVVVYFGNDTITLTKGSGNVWDGSDSKDYILSQLTKVVVTFSEYGDITYQGSDLGPQGHGIVEPMEYSAEGSGSINLWLNSILNLDPEVSLVKSVDQSIVNSKSFEVIYTFTVLNSGETDLKAVVLKDELLGIDINIGKLVKGAGYTTQVAFNLSNLSEDRWDEDNTFTNTAEVSGKYGKVTVSDSYQATVTYNPEYIAPGKLRIIKNVPNVTDSAVYFNFNVYNAENNVVATGSAAEVDSLLIQDLEPGTYVVEEESASGYETLITTQEAIVVSGNIKEVTFVNTLIINNPDTSEAAIQIVKDVAPATVNSKSASVTYTFKITNNGDYDFDKVILSDPQIGIYEDIGSLAAEATTSKSITFNLGLLGTSNYGSWNGNTFTNTATATGYYGQESISDDDPATVTYSSGGTDNTPNKYRGTVTVQDEETPAAPVPETVIPVLDEEIPAAPLPKTGGFPALALYGIGALLAAGGAGLKYRARSK</sequence>
<reference evidence="4" key="2">
    <citation type="submission" date="2021-04" db="EMBL/GenBank/DDBJ databases">
        <authorList>
            <person name="Liu J."/>
        </authorList>
    </citation>
    <scope>NUCLEOTIDE SEQUENCE</scope>
    <source>
        <strain evidence="4">BAD-6</strain>
    </source>
</reference>
<dbReference type="EMBL" id="JAGSND010000002">
    <property type="protein sequence ID" value="MBR0596846.1"/>
    <property type="molecule type" value="Genomic_DNA"/>
</dbReference>
<proteinExistence type="predicted"/>
<keyword evidence="1" id="KW-0472">Membrane</keyword>
<protein>
    <recommendedName>
        <fullName evidence="3">DUF7507 domain-containing protein</fullName>
    </recommendedName>
</protein>
<gene>
    <name evidence="4" type="ORF">KCX82_03055</name>
</gene>
<evidence type="ECO:0000313" key="4">
    <source>
        <dbReference type="EMBL" id="MBR0596846.1"/>
    </source>
</evidence>
<organism evidence="4 5">
    <name type="scientific">Sinanaerobacter chloroacetimidivorans</name>
    <dbReference type="NCBI Taxonomy" id="2818044"/>
    <lineage>
        <taxon>Bacteria</taxon>
        <taxon>Bacillati</taxon>
        <taxon>Bacillota</taxon>
        <taxon>Clostridia</taxon>
        <taxon>Peptostreptococcales</taxon>
        <taxon>Anaerovoracaceae</taxon>
        <taxon>Sinanaerobacter</taxon>
    </lineage>
</organism>
<dbReference type="AlphaFoldDB" id="A0A8J8B0P6"/>
<evidence type="ECO:0000256" key="2">
    <source>
        <dbReference type="SAM" id="SignalP"/>
    </source>
</evidence>
<comment type="caution">
    <text evidence="4">The sequence shown here is derived from an EMBL/GenBank/DDBJ whole genome shotgun (WGS) entry which is preliminary data.</text>
</comment>
<feature type="signal peptide" evidence="2">
    <location>
        <begin position="1"/>
        <end position="27"/>
    </location>
</feature>
<reference evidence="4" key="1">
    <citation type="submission" date="2021-04" db="EMBL/GenBank/DDBJ databases">
        <title>Sinoanaerobacter chloroacetimidivorans sp. nov., an obligate anaerobic bacterium isolated from anaerobic sludge.</title>
        <authorList>
            <person name="Bao Y."/>
        </authorList>
    </citation>
    <scope>NUCLEOTIDE SEQUENCE</scope>
    <source>
        <strain evidence="4">BAD-6</strain>
    </source>
</reference>
<keyword evidence="2" id="KW-0732">Signal</keyword>
<evidence type="ECO:0000313" key="5">
    <source>
        <dbReference type="Proteomes" id="UP000675664"/>
    </source>
</evidence>
<dbReference type="InterPro" id="IPR055354">
    <property type="entry name" value="DUF7507"/>
</dbReference>
<feature type="chain" id="PRO_5035216595" description="DUF7507 domain-containing protein" evidence="2">
    <location>
        <begin position="28"/>
        <end position="565"/>
    </location>
</feature>
<dbReference type="Pfam" id="PF24346">
    <property type="entry name" value="DUF7507"/>
    <property type="match status" value="2"/>
</dbReference>
<dbReference type="RefSeq" id="WP_227016982.1">
    <property type="nucleotide sequence ID" value="NZ_JAGSND010000002.1"/>
</dbReference>
<keyword evidence="1" id="KW-0812">Transmembrane</keyword>